<feature type="transmembrane region" description="Helical" evidence="1">
    <location>
        <begin position="5"/>
        <end position="21"/>
    </location>
</feature>
<reference evidence="2" key="3">
    <citation type="submission" date="2024-05" db="EMBL/GenBank/DDBJ databases">
        <title>Description of novel Chryseobacterium sp. strain C-2.</title>
        <authorList>
            <person name="Saticioglu I.B."/>
        </authorList>
    </citation>
    <scope>NUCLEOTIDE SEQUENCE</scope>
    <source>
        <strain evidence="2">C-2</strain>
    </source>
</reference>
<protein>
    <recommendedName>
        <fullName evidence="6">Magnesium citrate secondary transporter</fullName>
    </recommendedName>
</protein>
<organism evidence="3 5">
    <name type="scientific">Chryseobacterium muglaense</name>
    <dbReference type="NCBI Taxonomy" id="2893752"/>
    <lineage>
        <taxon>Bacteria</taxon>
        <taxon>Pseudomonadati</taxon>
        <taxon>Bacteroidota</taxon>
        <taxon>Flavobacteriia</taxon>
        <taxon>Flavobacteriales</taxon>
        <taxon>Weeksellaceae</taxon>
        <taxon>Chryseobacterium group</taxon>
        <taxon>Chryseobacterium</taxon>
    </lineage>
</organism>
<reference evidence="4" key="2">
    <citation type="submission" date="2023-07" db="EMBL/GenBank/DDBJ databases">
        <title>Description of novel Chryseobacterium sp. strain C-2.</title>
        <authorList>
            <person name="Saticioglu I.B."/>
        </authorList>
    </citation>
    <scope>NUCLEOTIDE SEQUENCE [LARGE SCALE GENOMIC DNA]</scope>
    <source>
        <strain evidence="4">C-2</strain>
    </source>
</reference>
<feature type="transmembrane region" description="Helical" evidence="1">
    <location>
        <begin position="33"/>
        <end position="51"/>
    </location>
</feature>
<keyword evidence="1" id="KW-0812">Transmembrane</keyword>
<dbReference type="RefSeq" id="WP_191177818.1">
    <property type="nucleotide sequence ID" value="NZ_JACXXP010000001.1"/>
</dbReference>
<name>A0A9Q3YUP0_9FLAO</name>
<accession>A0A9Q3YUP0</accession>
<evidence type="ECO:0000313" key="4">
    <source>
        <dbReference type="Proteomes" id="UP000603715"/>
    </source>
</evidence>
<dbReference type="Proteomes" id="UP000603715">
    <property type="component" value="Unassembled WGS sequence"/>
</dbReference>
<comment type="caution">
    <text evidence="3">The sequence shown here is derived from an EMBL/GenBank/DDBJ whole genome shotgun (WGS) entry which is preliminary data.</text>
</comment>
<evidence type="ECO:0000313" key="2">
    <source>
        <dbReference type="EMBL" id="MBD3903175.1"/>
    </source>
</evidence>
<dbReference type="Proteomes" id="UP001107960">
    <property type="component" value="Unassembled WGS sequence"/>
</dbReference>
<proteinExistence type="predicted"/>
<reference evidence="3" key="1">
    <citation type="submission" date="2021-11" db="EMBL/GenBank/DDBJ databases">
        <title>Description of novel Chryseobacterium species.</title>
        <authorList>
            <person name="Saticioglu I.B."/>
            <person name="Ay H."/>
            <person name="Altun S."/>
            <person name="Duman M."/>
        </authorList>
    </citation>
    <scope>NUCLEOTIDE SEQUENCE</scope>
    <source>
        <strain evidence="3">C-39</strain>
    </source>
</reference>
<keyword evidence="4" id="KW-1185">Reference proteome</keyword>
<gene>
    <name evidence="2" type="ORF">IEW27_01015</name>
    <name evidence="3" type="ORF">LNP80_17445</name>
</gene>
<dbReference type="EMBL" id="JACXXP010000001">
    <property type="protein sequence ID" value="MBD3903175.1"/>
    <property type="molecule type" value="Genomic_DNA"/>
</dbReference>
<feature type="transmembrane region" description="Helical" evidence="1">
    <location>
        <begin position="91"/>
        <end position="108"/>
    </location>
</feature>
<evidence type="ECO:0000313" key="3">
    <source>
        <dbReference type="EMBL" id="MCC9036007.1"/>
    </source>
</evidence>
<evidence type="ECO:0000313" key="5">
    <source>
        <dbReference type="Proteomes" id="UP001107960"/>
    </source>
</evidence>
<evidence type="ECO:0000256" key="1">
    <source>
        <dbReference type="SAM" id="Phobius"/>
    </source>
</evidence>
<evidence type="ECO:0008006" key="6">
    <source>
        <dbReference type="Google" id="ProtNLM"/>
    </source>
</evidence>
<keyword evidence="1" id="KW-1133">Transmembrane helix</keyword>
<dbReference type="EMBL" id="JAJJML010000001">
    <property type="protein sequence ID" value="MCC9036007.1"/>
    <property type="molecule type" value="Genomic_DNA"/>
</dbReference>
<dbReference type="AlphaFoldDB" id="A0A9Q3YUP0"/>
<sequence>MKIPYFLFGGLAIWFGIFILRKNNIIIPLINDYFTDFITIPLYSYVIKYIMNDILSHHWKPDLQFYISSFIYISLLFELICPMISPRFTSDIFDVLAYFLGGFFYYLFEKSRMKFSGFKNNHIIN</sequence>
<keyword evidence="1" id="KW-0472">Membrane</keyword>
<feature type="transmembrane region" description="Helical" evidence="1">
    <location>
        <begin position="63"/>
        <end position="85"/>
    </location>
</feature>